<gene>
    <name evidence="2" type="ORF">Q5741_13460</name>
</gene>
<dbReference type="Pfam" id="PF01882">
    <property type="entry name" value="DUF58"/>
    <property type="match status" value="1"/>
</dbReference>
<sequence length="369" mass="41723">MALLWLLIVGGAIVVLQGLLLGWRPLRGIKYERKLSVKRLYAGQTMEMIEKIENHKRLPVPWLRLEAMLPSSFSFQEQGQLEVSKGEYYQNHKSVFTLKPHTRVKRRHPVTCTRRGIYQVDTAHMSAGDLFGVFSQSTRWDVPVSLTVYPQLLPAGELPAAYRIWQGELEVQRWIVDDPFLITGTRNYQSNDPMNRIHWKASARTGELQVYKRGYSADPQAVMLLNIQDSPSIWNVINERHAEYTISFAATAASELIGRGLKVGFGHNAHRFSMETAARIEPGYGTAHLELLLAEMAGILLKCLMPMEQYLQDEVTLRSDNREERLDYVLISAFTTPKMEQALECLKELGHTVTVIQAAGNSGSGEVIA</sequence>
<evidence type="ECO:0000313" key="3">
    <source>
        <dbReference type="Proteomes" id="UP001240171"/>
    </source>
</evidence>
<dbReference type="Proteomes" id="UP001240171">
    <property type="component" value="Unassembled WGS sequence"/>
</dbReference>
<evidence type="ECO:0000259" key="1">
    <source>
        <dbReference type="Pfam" id="PF01882"/>
    </source>
</evidence>
<keyword evidence="3" id="KW-1185">Reference proteome</keyword>
<dbReference type="InterPro" id="IPR002881">
    <property type="entry name" value="DUF58"/>
</dbReference>
<reference evidence="2 3" key="1">
    <citation type="submission" date="2023-07" db="EMBL/GenBank/DDBJ databases">
        <title>Paenibacillus sp. JX-17 nov. isolated from soil.</title>
        <authorList>
            <person name="Wan Y."/>
            <person name="Liu B."/>
        </authorList>
    </citation>
    <scope>NUCLEOTIDE SEQUENCE [LARGE SCALE GENOMIC DNA]</scope>
    <source>
        <strain evidence="2 3">JX-17</strain>
    </source>
</reference>
<evidence type="ECO:0000313" key="2">
    <source>
        <dbReference type="EMBL" id="MDO7907413.1"/>
    </source>
</evidence>
<dbReference type="PANTHER" id="PTHR34351">
    <property type="entry name" value="SLR1927 PROTEIN-RELATED"/>
    <property type="match status" value="1"/>
</dbReference>
<dbReference type="PANTHER" id="PTHR34351:SF2">
    <property type="entry name" value="DUF58 DOMAIN-CONTAINING PROTEIN"/>
    <property type="match status" value="1"/>
</dbReference>
<comment type="caution">
    <text evidence="2">The sequence shown here is derived from an EMBL/GenBank/DDBJ whole genome shotgun (WGS) entry which is preliminary data.</text>
</comment>
<organism evidence="2 3">
    <name type="scientific">Paenibacillus lacisoli</name>
    <dbReference type="NCBI Taxonomy" id="3064525"/>
    <lineage>
        <taxon>Bacteria</taxon>
        <taxon>Bacillati</taxon>
        <taxon>Bacillota</taxon>
        <taxon>Bacilli</taxon>
        <taxon>Bacillales</taxon>
        <taxon>Paenibacillaceae</taxon>
        <taxon>Paenibacillus</taxon>
    </lineage>
</organism>
<dbReference type="EMBL" id="JAUQTB010000007">
    <property type="protein sequence ID" value="MDO7907413.1"/>
    <property type="molecule type" value="Genomic_DNA"/>
</dbReference>
<proteinExistence type="predicted"/>
<name>A0ABT9CDQ9_9BACL</name>
<feature type="domain" description="DUF58" evidence="1">
    <location>
        <begin position="185"/>
        <end position="356"/>
    </location>
</feature>
<accession>A0ABT9CDQ9</accession>
<protein>
    <submittedName>
        <fullName evidence="2">DUF58 domain-containing protein</fullName>
    </submittedName>
</protein>
<dbReference type="RefSeq" id="WP_305024621.1">
    <property type="nucleotide sequence ID" value="NZ_JAUQTB010000007.1"/>
</dbReference>